<dbReference type="NCBIfam" id="TIGR00444">
    <property type="entry name" value="mazG"/>
    <property type="match status" value="1"/>
</dbReference>
<organism evidence="2 3">
    <name type="scientific">Candidatus Cellulosilyticum pullistercoris</name>
    <dbReference type="NCBI Taxonomy" id="2838521"/>
    <lineage>
        <taxon>Bacteria</taxon>
        <taxon>Bacillati</taxon>
        <taxon>Bacillota</taxon>
        <taxon>Clostridia</taxon>
        <taxon>Lachnospirales</taxon>
        <taxon>Cellulosilyticaceae</taxon>
        <taxon>Cellulosilyticum</taxon>
    </lineage>
</organism>
<protein>
    <submittedName>
        <fullName evidence="2">Nucleoside triphosphate pyrophosphohydrolase</fullName>
        <ecNumber evidence="2">3.6.1.9</ecNumber>
    </submittedName>
</protein>
<dbReference type="InterPro" id="IPR004518">
    <property type="entry name" value="MazG-like_dom"/>
</dbReference>
<gene>
    <name evidence="2" type="primary">mazG</name>
    <name evidence="2" type="ORF">H9872_00515</name>
</gene>
<evidence type="ECO:0000313" key="3">
    <source>
        <dbReference type="Proteomes" id="UP000824229"/>
    </source>
</evidence>
<dbReference type="GO" id="GO:0046052">
    <property type="term" value="P:UTP catabolic process"/>
    <property type="evidence" value="ECO:0007669"/>
    <property type="project" value="TreeGrafter"/>
</dbReference>
<keyword evidence="2" id="KW-0378">Hydrolase</keyword>
<proteinExistence type="predicted"/>
<dbReference type="GO" id="GO:0006950">
    <property type="term" value="P:response to stress"/>
    <property type="evidence" value="ECO:0007669"/>
    <property type="project" value="UniProtKB-ARBA"/>
</dbReference>
<dbReference type="AlphaFoldDB" id="A0A9E2KAQ3"/>
<dbReference type="InterPro" id="IPR048015">
    <property type="entry name" value="NTP-PPase_MazG-like_N"/>
</dbReference>
<dbReference type="PANTHER" id="PTHR30522:SF0">
    <property type="entry name" value="NUCLEOSIDE TRIPHOSPHATE PYROPHOSPHOHYDROLASE"/>
    <property type="match status" value="1"/>
</dbReference>
<dbReference type="GO" id="GO:0006203">
    <property type="term" value="P:dGTP catabolic process"/>
    <property type="evidence" value="ECO:0007669"/>
    <property type="project" value="TreeGrafter"/>
</dbReference>
<dbReference type="EC" id="3.6.1.9" evidence="2"/>
<dbReference type="FunFam" id="1.10.287.1080:FF:000001">
    <property type="entry name" value="Nucleoside triphosphate pyrophosphohydrolase"/>
    <property type="match status" value="1"/>
</dbReference>
<accession>A0A9E2KAQ3</accession>
<dbReference type="InterPro" id="IPR011551">
    <property type="entry name" value="NTP_PyrPHydrolase_MazG"/>
</dbReference>
<dbReference type="Gene3D" id="1.10.287.1080">
    <property type="entry name" value="MazG-like"/>
    <property type="match status" value="2"/>
</dbReference>
<dbReference type="SUPFAM" id="SSF101386">
    <property type="entry name" value="all-alpha NTP pyrophosphatases"/>
    <property type="match status" value="2"/>
</dbReference>
<dbReference type="Proteomes" id="UP000824229">
    <property type="component" value="Unassembled WGS sequence"/>
</dbReference>
<dbReference type="NCBIfam" id="NF007113">
    <property type="entry name" value="PRK09562.1"/>
    <property type="match status" value="1"/>
</dbReference>
<dbReference type="CDD" id="cd11528">
    <property type="entry name" value="NTP-PPase_MazG_Nterm"/>
    <property type="match status" value="1"/>
</dbReference>
<dbReference type="GO" id="GO:0047429">
    <property type="term" value="F:nucleoside triphosphate diphosphatase activity"/>
    <property type="evidence" value="ECO:0007669"/>
    <property type="project" value="UniProtKB-EC"/>
</dbReference>
<comment type="caution">
    <text evidence="2">The sequence shown here is derived from an EMBL/GenBank/DDBJ whole genome shotgun (WGS) entry which is preliminary data.</text>
</comment>
<dbReference type="GO" id="GO:0046061">
    <property type="term" value="P:dATP catabolic process"/>
    <property type="evidence" value="ECO:0007669"/>
    <property type="project" value="TreeGrafter"/>
</dbReference>
<reference evidence="2" key="2">
    <citation type="submission" date="2021-04" db="EMBL/GenBank/DDBJ databases">
        <authorList>
            <person name="Gilroy R."/>
        </authorList>
    </citation>
    <scope>NUCLEOTIDE SEQUENCE</scope>
    <source>
        <strain evidence="2">B5-657</strain>
    </source>
</reference>
<feature type="domain" description="NTP pyrophosphohydrolase MazG-like" evidence="1">
    <location>
        <begin position="32"/>
        <end position="105"/>
    </location>
</feature>
<sequence>MDKKEELYDYDELVEIIRILRSENGCPWDREQTHTSLIPNLLEESYELVEALQNEDMALMQEELGDVLMQVVMHAQIANEAGYFSMREVVNDVASKLVHRHPHVFKKDGEILETSNEVIDSWERIKQEEKNEKTLVEAMERVAKTLPSLMRAQKIQKKALKAQVVEKDVLGQINQIIQQLEQLKEMFLQQKSIESDNEIEKILFGVVNLTTFFDINAEFALTKSVEKFINRFRYIENSRFTED</sequence>
<reference evidence="2" key="1">
    <citation type="journal article" date="2021" name="PeerJ">
        <title>Extensive microbial diversity within the chicken gut microbiome revealed by metagenomics and culture.</title>
        <authorList>
            <person name="Gilroy R."/>
            <person name="Ravi A."/>
            <person name="Getino M."/>
            <person name="Pursley I."/>
            <person name="Horton D.L."/>
            <person name="Alikhan N.F."/>
            <person name="Baker D."/>
            <person name="Gharbi K."/>
            <person name="Hall N."/>
            <person name="Watson M."/>
            <person name="Adriaenssens E.M."/>
            <person name="Foster-Nyarko E."/>
            <person name="Jarju S."/>
            <person name="Secka A."/>
            <person name="Antonio M."/>
            <person name="Oren A."/>
            <person name="Chaudhuri R.R."/>
            <person name="La Ragione R."/>
            <person name="Hildebrand F."/>
            <person name="Pallen M.J."/>
        </authorList>
    </citation>
    <scope>NUCLEOTIDE SEQUENCE</scope>
    <source>
        <strain evidence="2">B5-657</strain>
    </source>
</reference>
<dbReference type="GO" id="GO:0046047">
    <property type="term" value="P:TTP catabolic process"/>
    <property type="evidence" value="ECO:0007669"/>
    <property type="project" value="TreeGrafter"/>
</dbReference>
<evidence type="ECO:0000259" key="1">
    <source>
        <dbReference type="Pfam" id="PF03819"/>
    </source>
</evidence>
<evidence type="ECO:0000313" key="2">
    <source>
        <dbReference type="EMBL" id="MBU3803226.1"/>
    </source>
</evidence>
<dbReference type="EMBL" id="JAHLFQ010000010">
    <property type="protein sequence ID" value="MBU3803226.1"/>
    <property type="molecule type" value="Genomic_DNA"/>
</dbReference>
<dbReference type="GO" id="GO:0046076">
    <property type="term" value="P:dTTP catabolic process"/>
    <property type="evidence" value="ECO:0007669"/>
    <property type="project" value="TreeGrafter"/>
</dbReference>
<dbReference type="PANTHER" id="PTHR30522">
    <property type="entry name" value="NUCLEOSIDE TRIPHOSPHATE PYROPHOSPHOHYDROLASE"/>
    <property type="match status" value="1"/>
</dbReference>
<name>A0A9E2KAQ3_9FIRM</name>
<dbReference type="Pfam" id="PF03819">
    <property type="entry name" value="MazG"/>
    <property type="match status" value="1"/>
</dbReference>
<dbReference type="GO" id="GO:0046081">
    <property type="term" value="P:dUTP catabolic process"/>
    <property type="evidence" value="ECO:0007669"/>
    <property type="project" value="TreeGrafter"/>
</dbReference>